<dbReference type="Pfam" id="PF22936">
    <property type="entry name" value="Pol_BBD"/>
    <property type="match status" value="1"/>
</dbReference>
<gene>
    <name evidence="2" type="ORF">VITISV_023699</name>
</gene>
<sequence>MEKVHNVILLYLGNEVLYEVVEEDTTTVAKENSDIADVLLVTVNNSGDEWIIDSKCSYHLSPNRDWFNIYQPIDGGNILMGNYVVCKVVEINTIQIKMYDGIVRTLIDARHVPELKTILISLGIPDSNGCTYKSEGGVLRILKSALVVMK</sequence>
<name>A5CBL2_VITVI</name>
<dbReference type="AlphaFoldDB" id="A5CBL2"/>
<evidence type="ECO:0000259" key="1">
    <source>
        <dbReference type="Pfam" id="PF22936"/>
    </source>
</evidence>
<reference evidence="2" key="1">
    <citation type="journal article" date="2007" name="PLoS ONE">
        <title>The first genome sequence of an elite grapevine cultivar (Pinot noir Vitis vinifera L.): coping with a highly heterozygous genome.</title>
        <authorList>
            <person name="Velasco R."/>
            <person name="Zharkikh A."/>
            <person name="Troggio M."/>
            <person name="Cartwright D.A."/>
            <person name="Cestaro A."/>
            <person name="Pruss D."/>
            <person name="Pindo M."/>
            <person name="FitzGerald L.M."/>
            <person name="Vezzulli S."/>
            <person name="Reid J."/>
            <person name="Malacarne G."/>
            <person name="Iliev D."/>
            <person name="Coppola G."/>
            <person name="Wardell B."/>
            <person name="Micheletti D."/>
            <person name="Macalma T."/>
            <person name="Facci M."/>
            <person name="Mitchell J.T."/>
            <person name="Perazzolli M."/>
            <person name="Eldredge G."/>
            <person name="Gatto P."/>
            <person name="Oyzerski R."/>
            <person name="Moretto M."/>
            <person name="Gutin N."/>
            <person name="Stefanini M."/>
            <person name="Chen Y."/>
            <person name="Segala C."/>
            <person name="Davenport C."/>
            <person name="Dematte L."/>
            <person name="Mraz A."/>
            <person name="Battilana J."/>
            <person name="Stormo K."/>
            <person name="Costa F."/>
            <person name="Tao Q."/>
            <person name="Si-Ammour A."/>
            <person name="Harkins T."/>
            <person name="Lackey A."/>
            <person name="Perbost C."/>
            <person name="Taillon B."/>
            <person name="Stella A."/>
            <person name="Solovyev V."/>
            <person name="Fawcett J.A."/>
            <person name="Sterck L."/>
            <person name="Vandepoele K."/>
            <person name="Grando S.M."/>
            <person name="Toppo S."/>
            <person name="Moser C."/>
            <person name="Lanchbury J."/>
            <person name="Bogden R."/>
            <person name="Skolnick M."/>
            <person name="Sgaramella V."/>
            <person name="Bhatnagar S.K."/>
            <person name="Fontana P."/>
            <person name="Gutin A."/>
            <person name="Van de Peer Y."/>
            <person name="Salamini F."/>
            <person name="Viola R."/>
        </authorList>
    </citation>
    <scope>NUCLEOTIDE SEQUENCE</scope>
</reference>
<organism evidence="2">
    <name type="scientific">Vitis vinifera</name>
    <name type="common">Grape</name>
    <dbReference type="NCBI Taxonomy" id="29760"/>
    <lineage>
        <taxon>Eukaryota</taxon>
        <taxon>Viridiplantae</taxon>
        <taxon>Streptophyta</taxon>
        <taxon>Embryophyta</taxon>
        <taxon>Tracheophyta</taxon>
        <taxon>Spermatophyta</taxon>
        <taxon>Magnoliopsida</taxon>
        <taxon>eudicotyledons</taxon>
        <taxon>Gunneridae</taxon>
        <taxon>Pentapetalae</taxon>
        <taxon>rosids</taxon>
        <taxon>Vitales</taxon>
        <taxon>Vitaceae</taxon>
        <taxon>Viteae</taxon>
        <taxon>Vitis</taxon>
    </lineage>
</organism>
<accession>A5CBL2</accession>
<feature type="domain" description="Retrovirus-related Pol polyprotein from transposon TNT 1-94-like beta-barrel" evidence="1">
    <location>
        <begin position="50"/>
        <end position="130"/>
    </location>
</feature>
<dbReference type="InterPro" id="IPR054722">
    <property type="entry name" value="PolX-like_BBD"/>
</dbReference>
<dbReference type="EMBL" id="AM489171">
    <property type="protein sequence ID" value="CAN84178.1"/>
    <property type="molecule type" value="Genomic_DNA"/>
</dbReference>
<proteinExistence type="predicted"/>
<protein>
    <recommendedName>
        <fullName evidence="1">Retrovirus-related Pol polyprotein from transposon TNT 1-94-like beta-barrel domain-containing protein</fullName>
    </recommendedName>
</protein>
<evidence type="ECO:0000313" key="2">
    <source>
        <dbReference type="EMBL" id="CAN84178.1"/>
    </source>
</evidence>